<dbReference type="PANTHER" id="PTHR46652:SF3">
    <property type="entry name" value="LEUCINE-RICH REPEAT-CONTAINING PROTEIN 9"/>
    <property type="match status" value="1"/>
</dbReference>
<evidence type="ECO:0000256" key="1">
    <source>
        <dbReference type="ARBA" id="ARBA00022614"/>
    </source>
</evidence>
<dbReference type="PROSITE" id="PS51450">
    <property type="entry name" value="LRR"/>
    <property type="match status" value="3"/>
</dbReference>
<dbReference type="InterPro" id="IPR032675">
    <property type="entry name" value="LRR_dom_sf"/>
</dbReference>
<feature type="compositionally biased region" description="Polar residues" evidence="3">
    <location>
        <begin position="1"/>
        <end position="29"/>
    </location>
</feature>
<dbReference type="EMBL" id="CATOUU010000808">
    <property type="protein sequence ID" value="CAI9950299.1"/>
    <property type="molecule type" value="Genomic_DNA"/>
</dbReference>
<reference evidence="4" key="1">
    <citation type="submission" date="2023-06" db="EMBL/GenBank/DDBJ databases">
        <authorList>
            <person name="Kurt Z."/>
        </authorList>
    </citation>
    <scope>NUCLEOTIDE SEQUENCE</scope>
</reference>
<dbReference type="PANTHER" id="PTHR46652">
    <property type="entry name" value="LEUCINE-RICH REPEAT AND IQ DOMAIN-CONTAINING PROTEIN 1-RELATED"/>
    <property type="match status" value="1"/>
</dbReference>
<name>A0AA86QC33_9EUKA</name>
<dbReference type="EMBL" id="CAXDID020000625">
    <property type="protein sequence ID" value="CAL6107049.1"/>
    <property type="molecule type" value="Genomic_DNA"/>
</dbReference>
<dbReference type="SUPFAM" id="SSF52058">
    <property type="entry name" value="L domain-like"/>
    <property type="match status" value="1"/>
</dbReference>
<comment type="caution">
    <text evidence="4">The sequence shown here is derived from an EMBL/GenBank/DDBJ whole genome shotgun (WGS) entry which is preliminary data.</text>
</comment>
<evidence type="ECO:0000313" key="4">
    <source>
        <dbReference type="EMBL" id="CAI9950299.1"/>
    </source>
</evidence>
<proteinExistence type="predicted"/>
<keyword evidence="2" id="KW-0677">Repeat</keyword>
<dbReference type="InterPro" id="IPR050836">
    <property type="entry name" value="SDS22/Internalin_LRR"/>
</dbReference>
<dbReference type="Pfam" id="PF12799">
    <property type="entry name" value="LRR_4"/>
    <property type="match status" value="1"/>
</dbReference>
<gene>
    <name evidence="4" type="ORF">HINF_LOCUS37944</name>
    <name evidence="5" type="ORF">HINF_LOCUS74212</name>
</gene>
<dbReference type="InterPro" id="IPR001611">
    <property type="entry name" value="Leu-rich_rpt"/>
</dbReference>
<organism evidence="4">
    <name type="scientific">Hexamita inflata</name>
    <dbReference type="NCBI Taxonomy" id="28002"/>
    <lineage>
        <taxon>Eukaryota</taxon>
        <taxon>Metamonada</taxon>
        <taxon>Diplomonadida</taxon>
        <taxon>Hexamitidae</taxon>
        <taxon>Hexamitinae</taxon>
        <taxon>Hexamita</taxon>
    </lineage>
</organism>
<feature type="compositionally biased region" description="Basic and acidic residues" evidence="3">
    <location>
        <begin position="30"/>
        <end position="41"/>
    </location>
</feature>
<dbReference type="AlphaFoldDB" id="A0AA86QC33"/>
<dbReference type="InterPro" id="IPR025875">
    <property type="entry name" value="Leu-rich_rpt_4"/>
</dbReference>
<protein>
    <submittedName>
        <fullName evidence="4">LPXTG cell wall anchor domain-containing protein</fullName>
    </submittedName>
    <submittedName>
        <fullName evidence="5">LPXTG_cell wall anchor domain-containing protein</fullName>
    </submittedName>
</protein>
<dbReference type="Proteomes" id="UP001642409">
    <property type="component" value="Unassembled WGS sequence"/>
</dbReference>
<keyword evidence="1" id="KW-0433">Leucine-rich repeat</keyword>
<reference evidence="5 6" key="2">
    <citation type="submission" date="2024-07" db="EMBL/GenBank/DDBJ databases">
        <authorList>
            <person name="Akdeniz Z."/>
        </authorList>
    </citation>
    <scope>NUCLEOTIDE SEQUENCE [LARGE SCALE GENOMIC DNA]</scope>
</reference>
<accession>A0AA86QC33</accession>
<keyword evidence="6" id="KW-1185">Reference proteome</keyword>
<evidence type="ECO:0000256" key="3">
    <source>
        <dbReference type="SAM" id="MobiDB-lite"/>
    </source>
</evidence>
<evidence type="ECO:0000313" key="6">
    <source>
        <dbReference type="Proteomes" id="UP001642409"/>
    </source>
</evidence>
<sequence length="416" mass="48692">MSSTTNQSTTLQISISEKKQYGNSKQSKNIKQDKTQPKQSDKVLTILQDNSKIRKEEFKAINQLPDQILSTVTNFFVSLDHESPDVLDISCYEGTQKMTNLDSVAINYHTDSNITQFMEDDYCIHDSKMFYEYLTRKIDSESVNKFFTNLIDQYFIQFRSLKDLSIFGGRIKQISQLLNLSMLQHLSLEENAIEDISVLRFLKNLVYLNLNANYLSDIRVLKHLNLQYLQLERNYIIDVSPISHMQNLQFLNLSCNSISNVSSIMHIIQYFLNNMNSLKQWTGFTSTDFVSFIQQHMEQYDGIQRTGIILHSNDLTDLSSIIKFIEQKKEPKRSELQKYFKVRIQYGQCPDTGNEKFVIEQIKAINQNLAQLKKVQKLQRNIKRKMNNLKIRQFPSRLNQIQSSFTVQVNQLKEHE</sequence>
<feature type="region of interest" description="Disordered" evidence="3">
    <location>
        <begin position="1"/>
        <end position="41"/>
    </location>
</feature>
<evidence type="ECO:0000313" key="5">
    <source>
        <dbReference type="EMBL" id="CAL6107049.1"/>
    </source>
</evidence>
<evidence type="ECO:0000256" key="2">
    <source>
        <dbReference type="ARBA" id="ARBA00022737"/>
    </source>
</evidence>
<dbReference type="Gene3D" id="3.80.10.10">
    <property type="entry name" value="Ribonuclease Inhibitor"/>
    <property type="match status" value="1"/>
</dbReference>